<proteinExistence type="predicted"/>
<evidence type="ECO:0000256" key="1">
    <source>
        <dbReference type="SAM" id="Phobius"/>
    </source>
</evidence>
<keyword evidence="1" id="KW-1133">Transmembrane helix</keyword>
<keyword evidence="3" id="KW-1185">Reference proteome</keyword>
<sequence length="220" mass="23226">MTHPSYQVRGGLGVIAVALGFVLMLGGCTVTAGQQRETSSTKVREVLDARQGEFDLSTPPNRDEAGMPARASTVTYQRPDHQPFQLKVRLPAGKELDVSARVLTFDALSQPASETAAPTTMDIHVYPGSLSAGRDAMLAAAGEFGYDTGLISKWYAEATTASSAGRPNQAPPTATSPWLHSEVGYLSVDAQAAYSPPVGGEPATDQTVVHFMLSWKSSAS</sequence>
<dbReference type="EMBL" id="BAAANY010000004">
    <property type="protein sequence ID" value="GAA1663886.1"/>
    <property type="molecule type" value="Genomic_DNA"/>
</dbReference>
<evidence type="ECO:0000313" key="3">
    <source>
        <dbReference type="Proteomes" id="UP001500618"/>
    </source>
</evidence>
<accession>A0ABP4S4T5</accession>
<dbReference type="Proteomes" id="UP001500618">
    <property type="component" value="Unassembled WGS sequence"/>
</dbReference>
<dbReference type="RefSeq" id="WP_344307832.1">
    <property type="nucleotide sequence ID" value="NZ_BAAANY010000004.1"/>
</dbReference>
<reference evidence="3" key="1">
    <citation type="journal article" date="2019" name="Int. J. Syst. Evol. Microbiol.">
        <title>The Global Catalogue of Microorganisms (GCM) 10K type strain sequencing project: providing services to taxonomists for standard genome sequencing and annotation.</title>
        <authorList>
            <consortium name="The Broad Institute Genomics Platform"/>
            <consortium name="The Broad Institute Genome Sequencing Center for Infectious Disease"/>
            <person name="Wu L."/>
            <person name="Ma J."/>
        </authorList>
    </citation>
    <scope>NUCLEOTIDE SEQUENCE [LARGE SCALE GENOMIC DNA]</scope>
    <source>
        <strain evidence="3">JCM 14718</strain>
    </source>
</reference>
<comment type="caution">
    <text evidence="2">The sequence shown here is derived from an EMBL/GenBank/DDBJ whole genome shotgun (WGS) entry which is preliminary data.</text>
</comment>
<feature type="transmembrane region" description="Helical" evidence="1">
    <location>
        <begin position="12"/>
        <end position="32"/>
    </location>
</feature>
<keyword evidence="1" id="KW-0812">Transmembrane</keyword>
<keyword evidence="1" id="KW-0472">Membrane</keyword>
<gene>
    <name evidence="2" type="ORF">GCM10009765_11670</name>
</gene>
<evidence type="ECO:0000313" key="2">
    <source>
        <dbReference type="EMBL" id="GAA1663886.1"/>
    </source>
</evidence>
<protein>
    <submittedName>
        <fullName evidence="2">Uncharacterized protein</fullName>
    </submittedName>
</protein>
<name>A0ABP4S4T5_9ACTN</name>
<organism evidence="2 3">
    <name type="scientific">Fodinicola feengrottensis</name>
    <dbReference type="NCBI Taxonomy" id="435914"/>
    <lineage>
        <taxon>Bacteria</taxon>
        <taxon>Bacillati</taxon>
        <taxon>Actinomycetota</taxon>
        <taxon>Actinomycetes</taxon>
        <taxon>Mycobacteriales</taxon>
        <taxon>Fodinicola</taxon>
    </lineage>
</organism>